<dbReference type="InterPro" id="IPR010917">
    <property type="entry name" value="TonB_rcpt_CS"/>
</dbReference>
<keyword evidence="8 9" id="KW-0998">Cell outer membrane</keyword>
<keyword evidence="3 9" id="KW-1134">Transmembrane beta strand</keyword>
<feature type="chain" id="PRO_5002474488" evidence="12">
    <location>
        <begin position="28"/>
        <end position="1012"/>
    </location>
</feature>
<dbReference type="InterPro" id="IPR000531">
    <property type="entry name" value="Beta-barrel_TonB"/>
</dbReference>
<keyword evidence="2 9" id="KW-0813">Transport</keyword>
<dbReference type="InterPro" id="IPR012910">
    <property type="entry name" value="Plug_dom"/>
</dbReference>
<evidence type="ECO:0000256" key="10">
    <source>
        <dbReference type="PROSITE-ProRule" id="PRU10144"/>
    </source>
</evidence>
<dbReference type="PANTHER" id="PTHR47234">
    <property type="match status" value="1"/>
</dbReference>
<feature type="short sequence motif" description="TonB C-terminal box" evidence="10">
    <location>
        <begin position="995"/>
        <end position="1012"/>
    </location>
</feature>
<organism evidence="15 16">
    <name type="scientific">Pseudoalteromonas ruthenica</name>
    <dbReference type="NCBI Taxonomy" id="151081"/>
    <lineage>
        <taxon>Bacteria</taxon>
        <taxon>Pseudomonadati</taxon>
        <taxon>Pseudomonadota</taxon>
        <taxon>Gammaproteobacteria</taxon>
        <taxon>Alteromonadales</taxon>
        <taxon>Pseudoalteromonadaceae</taxon>
        <taxon>Pseudoalteromonas</taxon>
    </lineage>
</organism>
<evidence type="ECO:0000256" key="5">
    <source>
        <dbReference type="ARBA" id="ARBA00022729"/>
    </source>
</evidence>
<keyword evidence="15" id="KW-0675">Receptor</keyword>
<dbReference type="PROSITE" id="PS01156">
    <property type="entry name" value="TONB_DEPENDENT_REC_2"/>
    <property type="match status" value="1"/>
</dbReference>
<dbReference type="PANTHER" id="PTHR47234:SF2">
    <property type="entry name" value="TONB-DEPENDENT RECEPTOR"/>
    <property type="match status" value="1"/>
</dbReference>
<evidence type="ECO:0000259" key="14">
    <source>
        <dbReference type="Pfam" id="PF07715"/>
    </source>
</evidence>
<dbReference type="OrthoDB" id="176248at2"/>
<proteinExistence type="inferred from homology"/>
<dbReference type="RefSeq" id="WP_045980557.1">
    <property type="nucleotide sequence ID" value="NZ_JXXY01000022.1"/>
</dbReference>
<dbReference type="InterPro" id="IPR039426">
    <property type="entry name" value="TonB-dep_rcpt-like"/>
</dbReference>
<protein>
    <submittedName>
        <fullName evidence="15">TonB-dependent receptor</fullName>
    </submittedName>
</protein>
<dbReference type="InterPro" id="IPR036942">
    <property type="entry name" value="Beta-barrel_TonB_sf"/>
</dbReference>
<evidence type="ECO:0000256" key="7">
    <source>
        <dbReference type="ARBA" id="ARBA00023136"/>
    </source>
</evidence>
<accession>A0A0F4PWH0</accession>
<evidence type="ECO:0000259" key="13">
    <source>
        <dbReference type="Pfam" id="PF00593"/>
    </source>
</evidence>
<dbReference type="Gene3D" id="2.40.170.20">
    <property type="entry name" value="TonB-dependent receptor, beta-barrel domain"/>
    <property type="match status" value="1"/>
</dbReference>
<evidence type="ECO:0000256" key="11">
    <source>
        <dbReference type="RuleBase" id="RU003357"/>
    </source>
</evidence>
<keyword evidence="5 12" id="KW-0732">Signal</keyword>
<dbReference type="AlphaFoldDB" id="A0A0F4PWH0"/>
<dbReference type="PROSITE" id="PS52016">
    <property type="entry name" value="TONB_DEPENDENT_REC_3"/>
    <property type="match status" value="1"/>
</dbReference>
<comment type="similarity">
    <text evidence="9 11">Belongs to the TonB-dependent receptor family.</text>
</comment>
<dbReference type="eggNOG" id="COG4771">
    <property type="taxonomic scope" value="Bacteria"/>
</dbReference>
<keyword evidence="6 11" id="KW-0798">TonB box</keyword>
<dbReference type="eggNOG" id="COG1629">
    <property type="taxonomic scope" value="Bacteria"/>
</dbReference>
<evidence type="ECO:0000256" key="4">
    <source>
        <dbReference type="ARBA" id="ARBA00022692"/>
    </source>
</evidence>
<dbReference type="Proteomes" id="UP000033664">
    <property type="component" value="Unassembled WGS sequence"/>
</dbReference>
<dbReference type="GeneID" id="58229413"/>
<feature type="domain" description="TonB-dependent receptor plug" evidence="14">
    <location>
        <begin position="64"/>
        <end position="179"/>
    </location>
</feature>
<dbReference type="Pfam" id="PF07715">
    <property type="entry name" value="Plug"/>
    <property type="match status" value="1"/>
</dbReference>
<evidence type="ECO:0000256" key="6">
    <source>
        <dbReference type="ARBA" id="ARBA00023077"/>
    </source>
</evidence>
<comment type="subcellular location">
    <subcellularLocation>
        <location evidence="1 9">Cell outer membrane</location>
        <topology evidence="1 9">Multi-pass membrane protein</topology>
    </subcellularLocation>
</comment>
<evidence type="ECO:0000256" key="1">
    <source>
        <dbReference type="ARBA" id="ARBA00004571"/>
    </source>
</evidence>
<evidence type="ECO:0000256" key="12">
    <source>
        <dbReference type="SAM" id="SignalP"/>
    </source>
</evidence>
<evidence type="ECO:0000313" key="16">
    <source>
        <dbReference type="Proteomes" id="UP000033664"/>
    </source>
</evidence>
<keyword evidence="4 9" id="KW-0812">Transmembrane</keyword>
<name>A0A0F4PWH0_9GAMM</name>
<evidence type="ECO:0000256" key="9">
    <source>
        <dbReference type="PROSITE-ProRule" id="PRU01360"/>
    </source>
</evidence>
<evidence type="ECO:0000313" key="15">
    <source>
        <dbReference type="EMBL" id="KJY98641.1"/>
    </source>
</evidence>
<dbReference type="GO" id="GO:0009279">
    <property type="term" value="C:cell outer membrane"/>
    <property type="evidence" value="ECO:0007669"/>
    <property type="project" value="UniProtKB-SubCell"/>
</dbReference>
<dbReference type="InterPro" id="IPR037066">
    <property type="entry name" value="Plug_dom_sf"/>
</dbReference>
<feature type="signal peptide" evidence="12">
    <location>
        <begin position="1"/>
        <end position="27"/>
    </location>
</feature>
<reference evidence="15 16" key="1">
    <citation type="journal article" date="2015" name="BMC Genomics">
        <title>Genome mining reveals unlocked bioactive potential of marine Gram-negative bacteria.</title>
        <authorList>
            <person name="Machado H."/>
            <person name="Sonnenschein E.C."/>
            <person name="Melchiorsen J."/>
            <person name="Gram L."/>
        </authorList>
    </citation>
    <scope>NUCLEOTIDE SEQUENCE [LARGE SCALE GENOMIC DNA]</scope>
    <source>
        <strain evidence="15 16">S3137</strain>
    </source>
</reference>
<dbReference type="PATRIC" id="fig|151081.8.peg.3610"/>
<sequence>MSYSKTPLKKCLVAAAISACFSSYAVANEQQIARQNNAAPATVEQPEEVEKIIVTGSRLRRTNFDTPSPIVSVGKDELNDTGLGSLSEILVDQIPAISESFSNTNSQSSVQNTGLSTINLRDLGTDRTLTLIDGRRVVSNSYSGNYISLGTIPSGMVQRVEVISGGASAVYGSDAIAGVVNIITQTDKVGSEIKVRGGTTPEGGGDEFTLDAEHGFTFADGQGYGFFSATWDRQFGINWEDRDRASIEASYDYLASKMCNAMNTIDGDQCMRDITQADWRERSDGTYGGVFEEGLDAADGGYYYTADGLQSGWNEERDGINYEMFDKIKVPNDRFATAFKLDYDLNDSVRGYAQVQYSKTGSRNVKSPEDEYEGADALILDPLTGAAGEISPGYIELDNPFLPDEIRDNAKGRVNWDRRFAEVGPVTTDNSRETIRSWAGLKGTAFNDEWDWDVSIGYGTFEQKQKRLNELNTVRVRQALASERLADGTVQCKDADARAEGCVPLNIFGIGSITPEMADWIRATPVITTDITQLNVQGYMTGDLFEMPAGPVATAFGFEYRRDTQDVITNKEQRYGGVTFNVVPTFSGDMDIYEAFAEASIPLLKDATLAKSLDLETSLRIANYSPEGIDTMASYRAGFSWVPASGYMVRANYSRAQRAPNITELMSPPRGDFDSFSDICDGVTATSTELGHDACRQEAGIAQAIANEGVFEDENSGYSPNTGNELLKEETADTYTLGLTVQPDFAPNLGMSFDYYDIQISDSIEQIGNEDILQECYASAAVPFGENNSFCGDITRDSDGQITQILQRVFNLSETRTRGYDIAINYRYDLPEYGSLRLKLDWNHVTEYSITYEGNDGTVVNRYDGELDSGIFTDKARASLTWSYEDLRVRWTTKYKSDIVDSHDRVEDMRELFAENAASCAAGDDSCVENPEQPKYLYYPSYITHDISLSYNLALQGEQDVRLFAGVNNIFDDQGPFIPYTGDNVEHGVGNFDSEYGGGVGRFVYLGAQYTF</sequence>
<evidence type="ECO:0000256" key="2">
    <source>
        <dbReference type="ARBA" id="ARBA00022448"/>
    </source>
</evidence>
<keyword evidence="7 9" id="KW-0472">Membrane</keyword>
<evidence type="ECO:0000256" key="8">
    <source>
        <dbReference type="ARBA" id="ARBA00023237"/>
    </source>
</evidence>
<dbReference type="Pfam" id="PF00593">
    <property type="entry name" value="TonB_dep_Rec_b-barrel"/>
    <property type="match status" value="1"/>
</dbReference>
<evidence type="ECO:0000256" key="3">
    <source>
        <dbReference type="ARBA" id="ARBA00022452"/>
    </source>
</evidence>
<keyword evidence="16" id="KW-1185">Reference proteome</keyword>
<feature type="domain" description="TonB-dependent receptor-like beta-barrel" evidence="13">
    <location>
        <begin position="413"/>
        <end position="970"/>
    </location>
</feature>
<dbReference type="EMBL" id="JXXZ01000010">
    <property type="protein sequence ID" value="KJY98641.1"/>
    <property type="molecule type" value="Genomic_DNA"/>
</dbReference>
<gene>
    <name evidence="15" type="ORF">TW72_13005</name>
</gene>
<comment type="caution">
    <text evidence="15">The sequence shown here is derived from an EMBL/GenBank/DDBJ whole genome shotgun (WGS) entry which is preliminary data.</text>
</comment>
<dbReference type="SUPFAM" id="SSF56935">
    <property type="entry name" value="Porins"/>
    <property type="match status" value="1"/>
</dbReference>
<dbReference type="Gene3D" id="2.170.130.10">
    <property type="entry name" value="TonB-dependent receptor, plug domain"/>
    <property type="match status" value="1"/>
</dbReference>